<dbReference type="Proteomes" id="UP001515480">
    <property type="component" value="Unassembled WGS sequence"/>
</dbReference>
<proteinExistence type="predicted"/>
<evidence type="ECO:0008006" key="4">
    <source>
        <dbReference type="Google" id="ProtNLM"/>
    </source>
</evidence>
<evidence type="ECO:0000256" key="1">
    <source>
        <dbReference type="SAM" id="SignalP"/>
    </source>
</evidence>
<evidence type="ECO:0000313" key="2">
    <source>
        <dbReference type="EMBL" id="KAL1508616.1"/>
    </source>
</evidence>
<accession>A0AB34IX17</accession>
<dbReference type="AlphaFoldDB" id="A0AB34IX17"/>
<protein>
    <recommendedName>
        <fullName evidence="4">Protein-tyrosine sulfotransferase</fullName>
    </recommendedName>
</protein>
<dbReference type="EMBL" id="JBGBPQ010000016">
    <property type="protein sequence ID" value="KAL1508616.1"/>
    <property type="molecule type" value="Genomic_DNA"/>
</dbReference>
<organism evidence="2 3">
    <name type="scientific">Prymnesium parvum</name>
    <name type="common">Toxic golden alga</name>
    <dbReference type="NCBI Taxonomy" id="97485"/>
    <lineage>
        <taxon>Eukaryota</taxon>
        <taxon>Haptista</taxon>
        <taxon>Haptophyta</taxon>
        <taxon>Prymnesiophyceae</taxon>
        <taxon>Prymnesiales</taxon>
        <taxon>Prymnesiaceae</taxon>
        <taxon>Prymnesium</taxon>
    </lineage>
</organism>
<evidence type="ECO:0000313" key="3">
    <source>
        <dbReference type="Proteomes" id="UP001515480"/>
    </source>
</evidence>
<name>A0AB34IX17_PRYPA</name>
<comment type="caution">
    <text evidence="2">The sequence shown here is derived from an EMBL/GenBank/DDBJ whole genome shotgun (WGS) entry which is preliminary data.</text>
</comment>
<feature type="signal peptide" evidence="1">
    <location>
        <begin position="1"/>
        <end position="21"/>
    </location>
</feature>
<reference evidence="2 3" key="1">
    <citation type="journal article" date="2024" name="Science">
        <title>Giant polyketide synthase enzymes in the biosynthesis of giant marine polyether toxins.</title>
        <authorList>
            <person name="Fallon T.R."/>
            <person name="Shende V.V."/>
            <person name="Wierzbicki I.H."/>
            <person name="Pendleton A.L."/>
            <person name="Watervoot N.F."/>
            <person name="Auber R.P."/>
            <person name="Gonzalez D.J."/>
            <person name="Wisecaver J.H."/>
            <person name="Moore B.S."/>
        </authorList>
    </citation>
    <scope>NUCLEOTIDE SEQUENCE [LARGE SCALE GENOMIC DNA]</scope>
    <source>
        <strain evidence="2 3">12B1</strain>
    </source>
</reference>
<keyword evidence="3" id="KW-1185">Reference proteome</keyword>
<gene>
    <name evidence="2" type="ORF">AB1Y20_004713</name>
</gene>
<sequence>MGAARALLRLLAAATLCAARARKRHVRPPITRCKKAISLYAMPKTGSTFLGRFSRDVALRQQMCKVYQNTKEFLCESVAFVDCPRNELHAKSVHLERAFARPLGEAAGDSRFSAWDCGPPEKVEKQWRCRRSVEAAADPARRQRCDHRLRHHMFVAANAWLRDGNLTSVNRYNLSLHSLLSARGFVRGPLRLLSTEYTARAVPYFAHYQNVVIVHTRHPVEMMVSVFYCIADPKVCPVRSKFLGNHVPVNDTIASLDKFVLGGVRREGSTPYLILQRSEILASFITAFRRDWRMATEGGTDQDARACGAPVLVHSKYEDMVSNYSSWARQLVGPLSGDADRPAQQNGLLATLLERYQNDFVPDGKHKHTLKMGGNIAKLKHSTVRHLMKNQRIRSTLRLLKYDWLGHDPSSIQN</sequence>
<feature type="chain" id="PRO_5044235443" description="Protein-tyrosine sulfotransferase" evidence="1">
    <location>
        <begin position="22"/>
        <end position="414"/>
    </location>
</feature>
<keyword evidence="1" id="KW-0732">Signal</keyword>